<dbReference type="AlphaFoldDB" id="A0AAF3FLM6"/>
<keyword evidence="1" id="KW-0472">Membrane</keyword>
<organism evidence="2 4">
    <name type="scientific">Mesorhabditis belari</name>
    <dbReference type="NCBI Taxonomy" id="2138241"/>
    <lineage>
        <taxon>Eukaryota</taxon>
        <taxon>Metazoa</taxon>
        <taxon>Ecdysozoa</taxon>
        <taxon>Nematoda</taxon>
        <taxon>Chromadorea</taxon>
        <taxon>Rhabditida</taxon>
        <taxon>Rhabditina</taxon>
        <taxon>Rhabditomorpha</taxon>
        <taxon>Rhabditoidea</taxon>
        <taxon>Rhabditidae</taxon>
        <taxon>Mesorhabditinae</taxon>
        <taxon>Mesorhabditis</taxon>
    </lineage>
</organism>
<evidence type="ECO:0000313" key="4">
    <source>
        <dbReference type="WBParaSite" id="MBELARI_LOCUS780"/>
    </source>
</evidence>
<reference evidence="3 4" key="1">
    <citation type="submission" date="2024-02" db="UniProtKB">
        <authorList>
            <consortium name="WormBaseParasite"/>
        </authorList>
    </citation>
    <scope>IDENTIFICATION</scope>
</reference>
<dbReference type="WBParaSite" id="MBELARI_LOCUS7246">
    <property type="protein sequence ID" value="MBELARI_LOCUS7246"/>
    <property type="gene ID" value="MBELARI_LOCUS7246"/>
</dbReference>
<dbReference type="Proteomes" id="UP000887575">
    <property type="component" value="Unassembled WGS sequence"/>
</dbReference>
<evidence type="ECO:0000256" key="1">
    <source>
        <dbReference type="SAM" id="Phobius"/>
    </source>
</evidence>
<keyword evidence="2" id="KW-1185">Reference proteome</keyword>
<keyword evidence="1" id="KW-0812">Transmembrane</keyword>
<name>A0AAF3FLM6_9BILA</name>
<proteinExistence type="predicted"/>
<evidence type="ECO:0000313" key="3">
    <source>
        <dbReference type="WBParaSite" id="MBELARI_LOCUS7246"/>
    </source>
</evidence>
<accession>A0AAF3FLM6</accession>
<sequence length="83" mass="9421">MNQKPPSYDDAWNAPNQPYTAVDLPNPTALPPIYNSKQCQCQKKRLSCGRRAFFGVICFVAFFALAGLIGWGINLYMKSQERY</sequence>
<keyword evidence="1" id="KW-1133">Transmembrane helix</keyword>
<dbReference type="WBParaSite" id="MBELARI_LOCUS780">
    <property type="protein sequence ID" value="MBELARI_LOCUS780"/>
    <property type="gene ID" value="MBELARI_LOCUS780"/>
</dbReference>
<evidence type="ECO:0000313" key="2">
    <source>
        <dbReference type="Proteomes" id="UP000887575"/>
    </source>
</evidence>
<feature type="transmembrane region" description="Helical" evidence="1">
    <location>
        <begin position="52"/>
        <end position="73"/>
    </location>
</feature>
<protein>
    <submittedName>
        <fullName evidence="3 4">Uncharacterized protein</fullName>
    </submittedName>
</protein>